<evidence type="ECO:0000313" key="3">
    <source>
        <dbReference type="Proteomes" id="UP000238442"/>
    </source>
</evidence>
<dbReference type="EMBL" id="CP027062">
    <property type="protein sequence ID" value="AVI49675.1"/>
    <property type="molecule type" value="Genomic_DNA"/>
</dbReference>
<dbReference type="RefSeq" id="WP_105213880.1">
    <property type="nucleotide sequence ID" value="NZ_CP027062.1"/>
</dbReference>
<feature type="transmembrane region" description="Helical" evidence="1">
    <location>
        <begin position="151"/>
        <end position="167"/>
    </location>
</feature>
<keyword evidence="3" id="KW-1185">Reference proteome</keyword>
<evidence type="ECO:0000313" key="2">
    <source>
        <dbReference type="EMBL" id="AVI49675.1"/>
    </source>
</evidence>
<sequence>MNEFIQFKQSRDLGKIITDVFKFLRHNWKVLFGLIFRIAGPALLLLVLAYVFYIQTTIGSMDPYSTADNFSTFTLSFLGALVLLLISAGLYYALLYGTVLHTIKSYVENNGTIVKQEVYSGVKSNFWNLIGLSILNGLIVFGGMLVCILPGIYLGVVVITTYMILVFEKKGVSDSISYSFTLIKGEWWTTFATILVIGIIYYIILVIFQVPQYIYFFIKGFTMAETMSSNPADMFDWVYTVLSSIGIIAQYLLQTIMVITSAFIYFNLNERKNFTGTMETIESLGRREE</sequence>
<evidence type="ECO:0008006" key="4">
    <source>
        <dbReference type="Google" id="ProtNLM"/>
    </source>
</evidence>
<name>A0A2S0HSQ8_9FLAO</name>
<feature type="transmembrane region" description="Helical" evidence="1">
    <location>
        <begin position="126"/>
        <end position="145"/>
    </location>
</feature>
<evidence type="ECO:0000256" key="1">
    <source>
        <dbReference type="SAM" id="Phobius"/>
    </source>
</evidence>
<organism evidence="2 3">
    <name type="scientific">Pukyongia salina</name>
    <dbReference type="NCBI Taxonomy" id="2094025"/>
    <lineage>
        <taxon>Bacteria</taxon>
        <taxon>Pseudomonadati</taxon>
        <taxon>Bacteroidota</taxon>
        <taxon>Flavobacteriia</taxon>
        <taxon>Flavobacteriales</taxon>
        <taxon>Flavobacteriaceae</taxon>
        <taxon>Pukyongia</taxon>
    </lineage>
</organism>
<dbReference type="AlphaFoldDB" id="A0A2S0HSQ8"/>
<keyword evidence="1" id="KW-0812">Transmembrane</keyword>
<keyword evidence="1" id="KW-1133">Transmembrane helix</keyword>
<proteinExistence type="predicted"/>
<feature type="transmembrane region" description="Helical" evidence="1">
    <location>
        <begin position="238"/>
        <end position="268"/>
    </location>
</feature>
<keyword evidence="1" id="KW-0472">Membrane</keyword>
<feature type="transmembrane region" description="Helical" evidence="1">
    <location>
        <begin position="188"/>
        <end position="218"/>
    </location>
</feature>
<dbReference type="KEGG" id="aue:C5O00_00245"/>
<accession>A0A2S0HSQ8</accession>
<reference evidence="2 3" key="1">
    <citation type="submission" date="2018-02" db="EMBL/GenBank/DDBJ databases">
        <title>Genomic analysis of the strain RR4-38 isolated from a seawater recirculating aquaculture system.</title>
        <authorList>
            <person name="Kim Y.-S."/>
            <person name="Jang Y.H."/>
            <person name="Kim K.-H."/>
        </authorList>
    </citation>
    <scope>NUCLEOTIDE SEQUENCE [LARGE SCALE GENOMIC DNA]</scope>
    <source>
        <strain evidence="2 3">RR4-38</strain>
    </source>
</reference>
<dbReference type="OrthoDB" id="1049480at2"/>
<gene>
    <name evidence="2" type="ORF">C5O00_00245</name>
</gene>
<dbReference type="Proteomes" id="UP000238442">
    <property type="component" value="Chromosome"/>
</dbReference>
<feature type="transmembrane region" description="Helical" evidence="1">
    <location>
        <begin position="73"/>
        <end position="94"/>
    </location>
</feature>
<protein>
    <recommendedName>
        <fullName evidence="4">Glycerophosphoryl diester phosphodiesterase membrane domain-containing protein</fullName>
    </recommendedName>
</protein>
<feature type="transmembrane region" description="Helical" evidence="1">
    <location>
        <begin position="30"/>
        <end position="53"/>
    </location>
</feature>